<keyword evidence="2" id="KW-0812">Transmembrane</keyword>
<keyword evidence="2" id="KW-1133">Transmembrane helix</keyword>
<dbReference type="InterPro" id="IPR029045">
    <property type="entry name" value="ClpP/crotonase-like_dom_sf"/>
</dbReference>
<evidence type="ECO:0000313" key="5">
    <source>
        <dbReference type="Proteomes" id="UP000824044"/>
    </source>
</evidence>
<accession>A0A9D2IVM7</accession>
<dbReference type="GO" id="GO:0006508">
    <property type="term" value="P:proteolysis"/>
    <property type="evidence" value="ECO:0007669"/>
    <property type="project" value="InterPro"/>
</dbReference>
<comment type="caution">
    <text evidence="4">The sequence shown here is derived from an EMBL/GenBank/DDBJ whole genome shotgun (WGS) entry which is preliminary data.</text>
</comment>
<dbReference type="GO" id="GO:0030288">
    <property type="term" value="C:outer membrane-bounded periplasmic space"/>
    <property type="evidence" value="ECO:0007669"/>
    <property type="project" value="TreeGrafter"/>
</dbReference>
<evidence type="ECO:0000259" key="3">
    <source>
        <dbReference type="SMART" id="SM00245"/>
    </source>
</evidence>
<dbReference type="PANTHER" id="PTHR32060:SF30">
    <property type="entry name" value="CARBOXY-TERMINAL PROCESSING PROTEASE CTPA"/>
    <property type="match status" value="1"/>
</dbReference>
<dbReference type="Pfam" id="PF03572">
    <property type="entry name" value="Peptidase_S41"/>
    <property type="match status" value="1"/>
</dbReference>
<dbReference type="AlphaFoldDB" id="A0A9D2IVM7"/>
<evidence type="ECO:0000256" key="2">
    <source>
        <dbReference type="SAM" id="Phobius"/>
    </source>
</evidence>
<dbReference type="GO" id="GO:0008236">
    <property type="term" value="F:serine-type peptidase activity"/>
    <property type="evidence" value="ECO:0007669"/>
    <property type="project" value="InterPro"/>
</dbReference>
<gene>
    <name evidence="4" type="ORF">H9812_03115</name>
</gene>
<feature type="domain" description="Tail specific protease" evidence="3">
    <location>
        <begin position="227"/>
        <end position="448"/>
    </location>
</feature>
<dbReference type="GO" id="GO:0007165">
    <property type="term" value="P:signal transduction"/>
    <property type="evidence" value="ECO:0007669"/>
    <property type="project" value="TreeGrafter"/>
</dbReference>
<name>A0A9D2IVM7_9FIRM</name>
<dbReference type="Proteomes" id="UP000824044">
    <property type="component" value="Unassembled WGS sequence"/>
</dbReference>
<evidence type="ECO:0000256" key="1">
    <source>
        <dbReference type="SAM" id="MobiDB-lite"/>
    </source>
</evidence>
<dbReference type="Gene3D" id="2.30.42.10">
    <property type="match status" value="1"/>
</dbReference>
<feature type="region of interest" description="Disordered" evidence="1">
    <location>
        <begin position="1"/>
        <end position="36"/>
    </location>
</feature>
<dbReference type="Gene3D" id="3.90.226.10">
    <property type="entry name" value="2-enoyl-CoA Hydratase, Chain A, domain 1"/>
    <property type="match status" value="1"/>
</dbReference>
<reference evidence="4" key="1">
    <citation type="journal article" date="2021" name="PeerJ">
        <title>Extensive microbial diversity within the chicken gut microbiome revealed by metagenomics and culture.</title>
        <authorList>
            <person name="Gilroy R."/>
            <person name="Ravi A."/>
            <person name="Getino M."/>
            <person name="Pursley I."/>
            <person name="Horton D.L."/>
            <person name="Alikhan N.F."/>
            <person name="Baker D."/>
            <person name="Gharbi K."/>
            <person name="Hall N."/>
            <person name="Watson M."/>
            <person name="Adriaenssens E.M."/>
            <person name="Foster-Nyarko E."/>
            <person name="Jarju S."/>
            <person name="Secka A."/>
            <person name="Antonio M."/>
            <person name="Oren A."/>
            <person name="Chaudhuri R.R."/>
            <person name="La Ragione R."/>
            <person name="Hildebrand F."/>
            <person name="Pallen M.J."/>
        </authorList>
    </citation>
    <scope>NUCLEOTIDE SEQUENCE</scope>
    <source>
        <strain evidence="4">CHK33-5263</strain>
    </source>
</reference>
<dbReference type="InterPro" id="IPR005151">
    <property type="entry name" value="Tail-specific_protease"/>
</dbReference>
<evidence type="ECO:0000313" key="4">
    <source>
        <dbReference type="EMBL" id="HIZ24450.1"/>
    </source>
</evidence>
<dbReference type="SUPFAM" id="SSF52096">
    <property type="entry name" value="ClpP/crotonase"/>
    <property type="match status" value="1"/>
</dbReference>
<protein>
    <recommendedName>
        <fullName evidence="3">Tail specific protease domain-containing protein</fullName>
    </recommendedName>
</protein>
<dbReference type="SMART" id="SM00245">
    <property type="entry name" value="TSPc"/>
    <property type="match status" value="1"/>
</dbReference>
<feature type="transmembrane region" description="Helical" evidence="2">
    <location>
        <begin position="44"/>
        <end position="67"/>
    </location>
</feature>
<keyword evidence="2" id="KW-0472">Membrane</keyword>
<organism evidence="4 5">
    <name type="scientific">Candidatus Gallimonas intestinigallinarum</name>
    <dbReference type="NCBI Taxonomy" id="2838604"/>
    <lineage>
        <taxon>Bacteria</taxon>
        <taxon>Bacillati</taxon>
        <taxon>Bacillota</taxon>
        <taxon>Clostridia</taxon>
        <taxon>Candidatus Gallimonas</taxon>
    </lineage>
</organism>
<dbReference type="Gene3D" id="3.30.750.44">
    <property type="match status" value="1"/>
</dbReference>
<reference evidence="4" key="2">
    <citation type="submission" date="2021-04" db="EMBL/GenBank/DDBJ databases">
        <authorList>
            <person name="Gilroy R."/>
        </authorList>
    </citation>
    <scope>NUCLEOTIDE SEQUENCE</scope>
    <source>
        <strain evidence="4">CHK33-5263</strain>
    </source>
</reference>
<dbReference type="PANTHER" id="PTHR32060">
    <property type="entry name" value="TAIL-SPECIFIC PROTEASE"/>
    <property type="match status" value="1"/>
</dbReference>
<sequence length="467" mass="51170">MQQEEDQKNTQGDESSFWEPAPQQIQQAPSGAPAPGKRSVAKRICAVVLAVLLMGIGAIVGWLATYYSTDPRIRELQWMLGVLESEHYQDVDIDEVYGDIYDAVMPDIFSSYYTPDEYELIIEQSQGVNRGIGVTLAREPDGSTLLYTVVENSPAQLAGLRKGMYLLGYSAVGEEMQTGTTDDILAFISAQEGEFCLYAGYEKDASQASAYTMQREVYHAGYCVYRDSETSYALRDDPDGGENAIFAETYEPLEGLDDSTAYIRLDSFDGQCAQEFAYAMQVMQEQGRTNLILDLRGNGGGYLSDLQMIASYFTKNTDDTTPVVAYAQYRDGMRINYTAQGNYYDAYFTEDSQITVLADEGSASASECLIGAMIDYGAIDYSDIYLRKDSGASDCATYGKGVMQSMFTSPQGGVFQLTVARIYWPVSGKCIHGTGVRESDGANGVVAPYLPGETDVMLESVLASVCS</sequence>
<dbReference type="EMBL" id="DXBS01000061">
    <property type="protein sequence ID" value="HIZ24450.1"/>
    <property type="molecule type" value="Genomic_DNA"/>
</dbReference>
<dbReference type="InterPro" id="IPR036034">
    <property type="entry name" value="PDZ_sf"/>
</dbReference>
<proteinExistence type="predicted"/>
<dbReference type="GO" id="GO:0004175">
    <property type="term" value="F:endopeptidase activity"/>
    <property type="evidence" value="ECO:0007669"/>
    <property type="project" value="TreeGrafter"/>
</dbReference>